<proteinExistence type="predicted"/>
<accession>E5FFJ2</accession>
<evidence type="ECO:0000256" key="1">
    <source>
        <dbReference type="SAM" id="MobiDB-lite"/>
    </source>
</evidence>
<sequence length="181" mass="19482">MFSREGVILSAVALLDRLAGRRRREASAQLAASPCFILQSALLSARRAVDVARGRRGACRAATGPAMGRQGVRRGRGSRPAYGAGARSTLARISQSPLRAWPVLGSPLLMRSSAGRPSALRQGLRGDFEAAGVMRFDARELRFELRAGRMNRQPRKSGLPVAGRGGRGDFREDTRMPRGSA</sequence>
<feature type="region of interest" description="Disordered" evidence="1">
    <location>
        <begin position="62"/>
        <end position="84"/>
    </location>
</feature>
<evidence type="ECO:0000313" key="3">
    <source>
        <dbReference type="Proteomes" id="UP000007026"/>
    </source>
</evidence>
<dbReference type="EMBL" id="HM461982">
    <property type="protein sequence ID" value="ADP02384.1"/>
    <property type="molecule type" value="Genomic_DNA"/>
</dbReference>
<organism evidence="2 3">
    <name type="scientific">Burkholderia phage KS14</name>
    <dbReference type="NCBI Taxonomy" id="910475"/>
    <lineage>
        <taxon>Viruses</taxon>
        <taxon>Duplodnaviria</taxon>
        <taxon>Heunggongvirae</taxon>
        <taxon>Uroviricota</taxon>
        <taxon>Caudoviricetes</taxon>
        <taxon>Peduoviridae</taxon>
        <taxon>Kisquattuordecimvirus</taxon>
        <taxon>Kisquattuordecimvirus KS14</taxon>
    </lineage>
</organism>
<dbReference type="KEGG" id="vg:10324388"/>
<reference evidence="2 3" key="1">
    <citation type="journal article" date="2010" name="BMC Genomics">
        <title>Genomic analysis and relatedness of P2-like phages of the Burkholderia cepacia complex.</title>
        <authorList>
            <person name="Lynch K.H."/>
            <person name="Stothard P."/>
            <person name="Dennis J.J."/>
        </authorList>
    </citation>
    <scope>NUCLEOTIDE SEQUENCE [LARGE SCALE GENOMIC DNA]</scope>
</reference>
<name>E5FFJ2_9CAUD</name>
<protein>
    <submittedName>
        <fullName evidence="2">Gp39</fullName>
    </submittedName>
</protein>
<gene>
    <name evidence="2" type="primary">39</name>
</gene>
<keyword evidence="3" id="KW-1185">Reference proteome</keyword>
<evidence type="ECO:0000313" key="2">
    <source>
        <dbReference type="EMBL" id="ADP02384.1"/>
    </source>
</evidence>
<dbReference type="RefSeq" id="YP_004306883.1">
    <property type="nucleotide sequence ID" value="NC_015273.1"/>
</dbReference>
<feature type="region of interest" description="Disordered" evidence="1">
    <location>
        <begin position="151"/>
        <end position="181"/>
    </location>
</feature>
<dbReference type="Proteomes" id="UP000007026">
    <property type="component" value="Segment"/>
</dbReference>
<feature type="compositionally biased region" description="Basic and acidic residues" evidence="1">
    <location>
        <begin position="166"/>
        <end position="181"/>
    </location>
</feature>
<dbReference type="GeneID" id="10324388"/>